<reference evidence="1" key="1">
    <citation type="submission" date="2014-09" db="EMBL/GenBank/DDBJ databases">
        <authorList>
            <person name="Magalhaes I.L.F."/>
            <person name="Oliveira U."/>
            <person name="Santos F.R."/>
            <person name="Vidigal T.H.D.A."/>
            <person name="Brescovit A.D."/>
            <person name="Santos A.J."/>
        </authorList>
    </citation>
    <scope>NUCLEOTIDE SEQUENCE</scope>
    <source>
        <tissue evidence="1">Shoot tissue taken approximately 20 cm above the soil surface</tissue>
    </source>
</reference>
<organism evidence="1">
    <name type="scientific">Arundo donax</name>
    <name type="common">Giant reed</name>
    <name type="synonym">Donax arundinaceus</name>
    <dbReference type="NCBI Taxonomy" id="35708"/>
    <lineage>
        <taxon>Eukaryota</taxon>
        <taxon>Viridiplantae</taxon>
        <taxon>Streptophyta</taxon>
        <taxon>Embryophyta</taxon>
        <taxon>Tracheophyta</taxon>
        <taxon>Spermatophyta</taxon>
        <taxon>Magnoliopsida</taxon>
        <taxon>Liliopsida</taxon>
        <taxon>Poales</taxon>
        <taxon>Poaceae</taxon>
        <taxon>PACMAD clade</taxon>
        <taxon>Arundinoideae</taxon>
        <taxon>Arundineae</taxon>
        <taxon>Arundo</taxon>
    </lineage>
</organism>
<name>A0A0A9BX84_ARUDO</name>
<sequence>MLKVNIDGLFSERNMNGGWGFVVRDETGNIQVAEAGRIEQTRNALQSELRSVNSKSRNERLYVKH</sequence>
<accession>A0A0A9BX84</accession>
<dbReference type="AlphaFoldDB" id="A0A0A9BX84"/>
<proteinExistence type="predicted"/>
<protein>
    <submittedName>
        <fullName evidence="1">Uncharacterized protein</fullName>
    </submittedName>
</protein>
<evidence type="ECO:0000313" key="1">
    <source>
        <dbReference type="EMBL" id="JAD68614.1"/>
    </source>
</evidence>
<reference evidence="1" key="2">
    <citation type="journal article" date="2015" name="Data Brief">
        <title>Shoot transcriptome of the giant reed, Arundo donax.</title>
        <authorList>
            <person name="Barrero R.A."/>
            <person name="Guerrero F.D."/>
            <person name="Moolhuijzen P."/>
            <person name="Goolsby J.A."/>
            <person name="Tidwell J."/>
            <person name="Bellgard S.E."/>
            <person name="Bellgard M.I."/>
        </authorList>
    </citation>
    <scope>NUCLEOTIDE SEQUENCE</scope>
    <source>
        <tissue evidence="1">Shoot tissue taken approximately 20 cm above the soil surface</tissue>
    </source>
</reference>
<dbReference type="EMBL" id="GBRH01229281">
    <property type="protein sequence ID" value="JAD68614.1"/>
    <property type="molecule type" value="Transcribed_RNA"/>
</dbReference>